<evidence type="ECO:0000256" key="2">
    <source>
        <dbReference type="SAM" id="Phobius"/>
    </source>
</evidence>
<evidence type="ECO:0000313" key="5">
    <source>
        <dbReference type="Proteomes" id="UP000238312"/>
    </source>
</evidence>
<dbReference type="Proteomes" id="UP000238312">
    <property type="component" value="Unassembled WGS sequence"/>
</dbReference>
<dbReference type="AlphaFoldDB" id="A0A2T0MQ35"/>
<keyword evidence="2" id="KW-1133">Transmembrane helix</keyword>
<accession>A0A2T0MQ35</accession>
<keyword evidence="5" id="KW-1185">Reference proteome</keyword>
<proteinExistence type="predicted"/>
<keyword evidence="2" id="KW-0812">Transmembrane</keyword>
<keyword evidence="2" id="KW-0472">Membrane</keyword>
<reference evidence="4 5" key="1">
    <citation type="submission" date="2018-03" db="EMBL/GenBank/DDBJ databases">
        <title>Genomic Encyclopedia of Type Strains, Phase III (KMG-III): the genomes of soil and plant-associated and newly described type strains.</title>
        <authorList>
            <person name="Whitman W."/>
        </authorList>
    </citation>
    <scope>NUCLEOTIDE SEQUENCE [LARGE SCALE GENOMIC DNA]</scope>
    <source>
        <strain evidence="4 5">CGMCC 4.7104</strain>
    </source>
</reference>
<feature type="compositionally biased region" description="Low complexity" evidence="1">
    <location>
        <begin position="183"/>
        <end position="210"/>
    </location>
</feature>
<evidence type="ECO:0000259" key="3">
    <source>
        <dbReference type="Pfam" id="PF13796"/>
    </source>
</evidence>
<evidence type="ECO:0000256" key="1">
    <source>
        <dbReference type="SAM" id="MobiDB-lite"/>
    </source>
</evidence>
<name>A0A2T0MQ35_9ACTN</name>
<comment type="caution">
    <text evidence="4">The sequence shown here is derived from an EMBL/GenBank/DDBJ whole genome shotgun (WGS) entry which is preliminary data.</text>
</comment>
<protein>
    <submittedName>
        <fullName evidence="4">Putative sensor protein</fullName>
    </submittedName>
</protein>
<feature type="domain" description="Putative sensor" evidence="3">
    <location>
        <begin position="9"/>
        <end position="132"/>
    </location>
</feature>
<feature type="region of interest" description="Disordered" evidence="1">
    <location>
        <begin position="182"/>
        <end position="224"/>
    </location>
</feature>
<sequence>MLALKVPVALLVALPVLVLLRLNGVVLSPALLVLVFAGRRLADVARRLQGRWAGVGIARPYLPRPELQPTPQRWYWTGYDYHRSRLWAAVSSWFNWVLRDPAMWRDLVWMALDAVLGTVLLAPAVVGWSRPLRWHARWTRALLSPTDQAKLTARVRELAETRTEALDAQAVELERIIGTCTTARRPGSSPSASAWPSGSCGTIPTRSRNCSPRRARRRPTSCTPSATWCTASARWAALTRPAGRSRAGPR</sequence>
<gene>
    <name evidence="4" type="ORF">B0I32_11718</name>
</gene>
<dbReference type="Pfam" id="PF13796">
    <property type="entry name" value="Sensor"/>
    <property type="match status" value="1"/>
</dbReference>
<organism evidence="4 5">
    <name type="scientific">Nonomuraea fuscirosea</name>
    <dbReference type="NCBI Taxonomy" id="1291556"/>
    <lineage>
        <taxon>Bacteria</taxon>
        <taxon>Bacillati</taxon>
        <taxon>Actinomycetota</taxon>
        <taxon>Actinomycetes</taxon>
        <taxon>Streptosporangiales</taxon>
        <taxon>Streptosporangiaceae</taxon>
        <taxon>Nonomuraea</taxon>
    </lineage>
</organism>
<feature type="transmembrane region" description="Helical" evidence="2">
    <location>
        <begin position="107"/>
        <end position="128"/>
    </location>
</feature>
<evidence type="ECO:0000313" key="4">
    <source>
        <dbReference type="EMBL" id="PRX60251.1"/>
    </source>
</evidence>
<dbReference type="InterPro" id="IPR025828">
    <property type="entry name" value="Put_sensor_dom"/>
</dbReference>
<dbReference type="EMBL" id="PVNG01000017">
    <property type="protein sequence ID" value="PRX60251.1"/>
    <property type="molecule type" value="Genomic_DNA"/>
</dbReference>